<evidence type="ECO:0000313" key="2">
    <source>
        <dbReference type="Proteomes" id="UP000783287"/>
    </source>
</evidence>
<dbReference type="EMBL" id="JAGQLK010000027">
    <property type="protein sequence ID" value="MCA9383107.1"/>
    <property type="molecule type" value="Genomic_DNA"/>
</dbReference>
<sequence>KAEYLKDGRTMWHDDFKGDVHTHYTSGTTTRNPYELPWDEWAYYKCFVEPNIMKMGLLRLSSGSRGLSFISNQGIVGRAYKILSDTTDITVDFPDTHELLTIEGVTEFFNNKENYNYDFIASVPAIIIRFTELALQAGFDPKDLNISNIISGLGNFLTDSHIEYFHKYWKPKQIVESAGKAEVHSSVGGIRYSEIQPTCEPGFIHYSPMSNYTTQVDEGKRKLLLMTRLGGEGVASFVNDAADFGVVKYFTVDSPCSCGSQLPAYKLLGRRDKAPGLKFGAMIYPAEIGVTLQAASKAISIPIELGPKLRAQVVIVRGKTEADYDFINWIIGAPLEELTEEELTKVKQIVSEYPQYSYRLNAFTTKHLALTEAGQGYLIDSKFLPHVGRDKPAFPLVITTNINKENDNQSTMERYILELKENA</sequence>
<feature type="non-terminal residue" evidence="1">
    <location>
        <position position="1"/>
    </location>
</feature>
<evidence type="ECO:0000313" key="1">
    <source>
        <dbReference type="EMBL" id="MCA9383107.1"/>
    </source>
</evidence>
<reference evidence="1" key="2">
    <citation type="journal article" date="2021" name="Microbiome">
        <title>Successional dynamics and alternative stable states in a saline activated sludge microbial community over 9 years.</title>
        <authorList>
            <person name="Wang Y."/>
            <person name="Ye J."/>
            <person name="Ju F."/>
            <person name="Liu L."/>
            <person name="Boyd J.A."/>
            <person name="Deng Y."/>
            <person name="Parks D.H."/>
            <person name="Jiang X."/>
            <person name="Yin X."/>
            <person name="Woodcroft B.J."/>
            <person name="Tyson G.W."/>
            <person name="Hugenholtz P."/>
            <person name="Polz M.F."/>
            <person name="Zhang T."/>
        </authorList>
    </citation>
    <scope>NUCLEOTIDE SEQUENCE</scope>
    <source>
        <strain evidence="1">HKST-UBA14</strain>
    </source>
</reference>
<organism evidence="1 2">
    <name type="scientific">Candidatus Dojkabacteria bacterium</name>
    <dbReference type="NCBI Taxonomy" id="2099670"/>
    <lineage>
        <taxon>Bacteria</taxon>
        <taxon>Candidatus Dojkabacteria</taxon>
    </lineage>
</organism>
<gene>
    <name evidence="1" type="ORF">KC909_01960</name>
</gene>
<dbReference type="Proteomes" id="UP000783287">
    <property type="component" value="Unassembled WGS sequence"/>
</dbReference>
<reference evidence="1" key="1">
    <citation type="submission" date="2020-04" db="EMBL/GenBank/DDBJ databases">
        <authorList>
            <person name="Zhang T."/>
        </authorList>
    </citation>
    <scope>NUCLEOTIDE SEQUENCE</scope>
    <source>
        <strain evidence="1">HKST-UBA14</strain>
    </source>
</reference>
<name>A0A955L4Z4_9BACT</name>
<dbReference type="AlphaFoldDB" id="A0A955L4Z4"/>
<dbReference type="InterPro" id="IPR042099">
    <property type="entry name" value="ANL_N_sf"/>
</dbReference>
<accession>A0A955L4Z4</accession>
<comment type="caution">
    <text evidence="1">The sequence shown here is derived from an EMBL/GenBank/DDBJ whole genome shotgun (WGS) entry which is preliminary data.</text>
</comment>
<protein>
    <recommendedName>
        <fullName evidence="3">Phenylacetate--CoA ligase family protein</fullName>
    </recommendedName>
</protein>
<evidence type="ECO:0008006" key="3">
    <source>
        <dbReference type="Google" id="ProtNLM"/>
    </source>
</evidence>
<dbReference type="Gene3D" id="3.40.50.12780">
    <property type="entry name" value="N-terminal domain of ligase-like"/>
    <property type="match status" value="1"/>
</dbReference>
<proteinExistence type="predicted"/>